<organism evidence="7 8">
    <name type="scientific">Fusobacterium necrophorum subsp. funduliforme</name>
    <dbReference type="NCBI Taxonomy" id="143387"/>
    <lineage>
        <taxon>Bacteria</taxon>
        <taxon>Fusobacteriati</taxon>
        <taxon>Fusobacteriota</taxon>
        <taxon>Fusobacteriia</taxon>
        <taxon>Fusobacteriales</taxon>
        <taxon>Fusobacteriaceae</taxon>
        <taxon>Fusobacterium</taxon>
    </lineage>
</organism>
<evidence type="ECO:0000256" key="1">
    <source>
        <dbReference type="ARBA" id="ARBA00004141"/>
    </source>
</evidence>
<feature type="transmembrane region" description="Helical" evidence="5">
    <location>
        <begin position="179"/>
        <end position="198"/>
    </location>
</feature>
<dbReference type="EMBL" id="LVEA01000031">
    <property type="protein sequence ID" value="KYL04418.1"/>
    <property type="molecule type" value="Genomic_DNA"/>
</dbReference>
<feature type="transmembrane region" description="Helical" evidence="5">
    <location>
        <begin position="7"/>
        <end position="26"/>
    </location>
</feature>
<reference evidence="7 8" key="1">
    <citation type="submission" date="2016-03" db="EMBL/GenBank/DDBJ databases">
        <title>Comparative genomics of human isolates of Fusobacterium necrophorum.</title>
        <authorList>
            <person name="Jensen A."/>
            <person name="Bank S."/>
            <person name="Andersen P.S."/>
            <person name="Kristensen L.H."/>
            <person name="Prag J."/>
        </authorList>
    </citation>
    <scope>NUCLEOTIDE SEQUENCE [LARGE SCALE GENOMIC DNA]</scope>
    <source>
        <strain evidence="7 8">LS_1264</strain>
    </source>
</reference>
<dbReference type="KEGG" id="fnf:BSQ88_01745"/>
<evidence type="ECO:0000256" key="5">
    <source>
        <dbReference type="SAM" id="Phobius"/>
    </source>
</evidence>
<gene>
    <name evidence="7" type="ORF">A2J07_03640</name>
</gene>
<feature type="transmembrane region" description="Helical" evidence="5">
    <location>
        <begin position="233"/>
        <end position="250"/>
    </location>
</feature>
<dbReference type="Pfam" id="PF04932">
    <property type="entry name" value="Wzy_C"/>
    <property type="match status" value="1"/>
</dbReference>
<feature type="transmembrane region" description="Helical" evidence="5">
    <location>
        <begin position="429"/>
        <end position="450"/>
    </location>
</feature>
<comment type="caution">
    <text evidence="7">The sequence shown here is derived from an EMBL/GenBank/DDBJ whole genome shotgun (WGS) entry which is preliminary data.</text>
</comment>
<evidence type="ECO:0000259" key="6">
    <source>
        <dbReference type="Pfam" id="PF04932"/>
    </source>
</evidence>
<dbReference type="AlphaFoldDB" id="A0A162IT80"/>
<keyword evidence="4 5" id="KW-0472">Membrane</keyword>
<feature type="transmembrane region" description="Helical" evidence="5">
    <location>
        <begin position="462"/>
        <end position="479"/>
    </location>
</feature>
<evidence type="ECO:0000313" key="7">
    <source>
        <dbReference type="EMBL" id="KYL04418.1"/>
    </source>
</evidence>
<evidence type="ECO:0000256" key="4">
    <source>
        <dbReference type="ARBA" id="ARBA00023136"/>
    </source>
</evidence>
<feature type="transmembrane region" description="Helical" evidence="5">
    <location>
        <begin position="270"/>
        <end position="288"/>
    </location>
</feature>
<name>A0A162IT80_9FUSO</name>
<evidence type="ECO:0000256" key="2">
    <source>
        <dbReference type="ARBA" id="ARBA00022692"/>
    </source>
</evidence>
<feature type="domain" description="O-antigen ligase-related" evidence="6">
    <location>
        <begin position="298"/>
        <end position="442"/>
    </location>
</feature>
<feature type="transmembrane region" description="Helical" evidence="5">
    <location>
        <begin position="92"/>
        <end position="113"/>
    </location>
</feature>
<feature type="transmembrane region" description="Helical" evidence="5">
    <location>
        <begin position="293"/>
        <end position="309"/>
    </location>
</feature>
<dbReference type="InterPro" id="IPR051533">
    <property type="entry name" value="WaaL-like"/>
</dbReference>
<feature type="transmembrane region" description="Helical" evidence="5">
    <location>
        <begin position="338"/>
        <end position="356"/>
    </location>
</feature>
<feature type="transmembrane region" description="Helical" evidence="5">
    <location>
        <begin position="210"/>
        <end position="226"/>
    </location>
</feature>
<proteinExistence type="predicted"/>
<feature type="transmembrane region" description="Helical" evidence="5">
    <location>
        <begin position="32"/>
        <end position="50"/>
    </location>
</feature>
<dbReference type="GO" id="GO:0016020">
    <property type="term" value="C:membrane"/>
    <property type="evidence" value="ECO:0007669"/>
    <property type="project" value="UniProtKB-SubCell"/>
</dbReference>
<keyword evidence="3 5" id="KW-1133">Transmembrane helix</keyword>
<feature type="transmembrane region" description="Helical" evidence="5">
    <location>
        <begin position="315"/>
        <end position="331"/>
    </location>
</feature>
<dbReference type="PANTHER" id="PTHR37422:SF13">
    <property type="entry name" value="LIPOPOLYSACCHARIDE BIOSYNTHESIS PROTEIN PA4999-RELATED"/>
    <property type="match status" value="1"/>
</dbReference>
<accession>A0A162IT80</accession>
<feature type="transmembrane region" description="Helical" evidence="5">
    <location>
        <begin position="62"/>
        <end position="77"/>
    </location>
</feature>
<dbReference type="Proteomes" id="UP000075816">
    <property type="component" value="Unassembled WGS sequence"/>
</dbReference>
<sequence>MIRIKNNSFYIMCEISLFFLLVNLLLAYSNNIGILVIGIFSLYMLSFLFIFSLEEILQEKDIGILYILGIVFPYYFQKHEYVFGELMKKNSMIFNLNLIYMLLFFLIAIFYVWKQHRDSWISYLSLERIRNYSLYLVIFYLFRGKSIEIRDFFIGVAILTFFYKKEWKKNFITKEKRNIFFLIVFFLFCCLLSNSLTTDIPFQRDLLRDFTRSYFLFIILCLIPISKQMLNKIELTIGISSLFPILLILLEWKAKHYTLLKAMGSEEYTSIWAVRAVLISLILIFLFFKRKKFIFFIMAVLSVLTMLLGQGRGPLLSFLVCFLLLLFYFSIHYNKIKYFLFGVILSWILFFSLFFTNNYIMTKFRYAVEGKDFSTNIRFIIYKDAIKQWQLKKIYGHGLGSYYNVAGNLNQKEVYKPFIPHAHNNLLELLRSIGVLGLISYIMLNIYIFISLWKKYRDEKEFFPILAMILMISLELSGLTDYSLMMTKSHLTVLMFVAFSLSCVKKENSAPLFL</sequence>
<evidence type="ECO:0000256" key="3">
    <source>
        <dbReference type="ARBA" id="ARBA00022989"/>
    </source>
</evidence>
<evidence type="ECO:0000313" key="8">
    <source>
        <dbReference type="Proteomes" id="UP000075816"/>
    </source>
</evidence>
<protein>
    <recommendedName>
        <fullName evidence="6">O-antigen ligase-related domain-containing protein</fullName>
    </recommendedName>
</protein>
<dbReference type="InterPro" id="IPR007016">
    <property type="entry name" value="O-antigen_ligase-rel_domated"/>
</dbReference>
<comment type="subcellular location">
    <subcellularLocation>
        <location evidence="1">Membrane</location>
        <topology evidence="1">Multi-pass membrane protein</topology>
    </subcellularLocation>
</comment>
<keyword evidence="2 5" id="KW-0812">Transmembrane</keyword>
<dbReference type="PANTHER" id="PTHR37422">
    <property type="entry name" value="TEICHURONIC ACID BIOSYNTHESIS PROTEIN TUAE"/>
    <property type="match status" value="1"/>
</dbReference>